<evidence type="ECO:0000313" key="3">
    <source>
        <dbReference type="Proteomes" id="UP000515297"/>
    </source>
</evidence>
<keyword evidence="1" id="KW-0812">Transmembrane</keyword>
<feature type="transmembrane region" description="Helical" evidence="1">
    <location>
        <begin position="37"/>
        <end position="54"/>
    </location>
</feature>
<evidence type="ECO:0000313" key="2">
    <source>
        <dbReference type="EMBL" id="QNE04188.1"/>
    </source>
</evidence>
<dbReference type="RefSeq" id="WP_157668164.1">
    <property type="nucleotide sequence ID" value="NZ_CP019602.1"/>
</dbReference>
<keyword evidence="1" id="KW-1133">Transmembrane helix</keyword>
<dbReference type="EMBL" id="CP060052">
    <property type="protein sequence ID" value="QNE04188.1"/>
    <property type="molecule type" value="Genomic_DNA"/>
</dbReference>
<accession>A0A7G6VR23</accession>
<keyword evidence="1" id="KW-0472">Membrane</keyword>
<dbReference type="AlphaFoldDB" id="A0A7G6VR23"/>
<dbReference type="Proteomes" id="UP000515297">
    <property type="component" value="Chromosome"/>
</dbReference>
<gene>
    <name evidence="2" type="ORF">H4O24_09265</name>
</gene>
<reference evidence="2 3" key="1">
    <citation type="submission" date="2020-08" db="EMBL/GenBank/DDBJ databases">
        <authorList>
            <person name="Liu G."/>
            <person name="Sun C."/>
        </authorList>
    </citation>
    <scope>NUCLEOTIDE SEQUENCE [LARGE SCALE GENOMIC DNA]</scope>
    <source>
        <strain evidence="2 3">OT19</strain>
    </source>
</reference>
<evidence type="ECO:0000256" key="1">
    <source>
        <dbReference type="SAM" id="Phobius"/>
    </source>
</evidence>
<sequence length="55" mass="5979">MSTLAIVSLISLLGWLVLVLASWRSHRVSKSATIKMVLIWVGIFLGVALIMGLIT</sequence>
<organism evidence="2 3">
    <name type="scientific">Croceicoccus marinus</name>
    <dbReference type="NCBI Taxonomy" id="450378"/>
    <lineage>
        <taxon>Bacteria</taxon>
        <taxon>Pseudomonadati</taxon>
        <taxon>Pseudomonadota</taxon>
        <taxon>Alphaproteobacteria</taxon>
        <taxon>Sphingomonadales</taxon>
        <taxon>Erythrobacteraceae</taxon>
        <taxon>Croceicoccus</taxon>
    </lineage>
</organism>
<name>A0A7G6VR23_9SPHN</name>
<proteinExistence type="predicted"/>
<dbReference type="OrthoDB" id="7392065at2"/>
<protein>
    <submittedName>
        <fullName evidence="2">Uncharacterized protein</fullName>
    </submittedName>
</protein>